<organism evidence="8 9">
    <name type="scientific">Candidula unifasciata</name>
    <dbReference type="NCBI Taxonomy" id="100452"/>
    <lineage>
        <taxon>Eukaryota</taxon>
        <taxon>Metazoa</taxon>
        <taxon>Spiralia</taxon>
        <taxon>Lophotrochozoa</taxon>
        <taxon>Mollusca</taxon>
        <taxon>Gastropoda</taxon>
        <taxon>Heterobranchia</taxon>
        <taxon>Euthyneura</taxon>
        <taxon>Panpulmonata</taxon>
        <taxon>Eupulmonata</taxon>
        <taxon>Stylommatophora</taxon>
        <taxon>Helicina</taxon>
        <taxon>Helicoidea</taxon>
        <taxon>Geomitridae</taxon>
        <taxon>Candidula</taxon>
    </lineage>
</organism>
<comment type="caution">
    <text evidence="8">The sequence shown here is derived from an EMBL/GenBank/DDBJ whole genome shotgun (WGS) entry which is preliminary data.</text>
</comment>
<keyword evidence="4 6" id="KW-1133">Transmembrane helix</keyword>
<feature type="non-terminal residue" evidence="8">
    <location>
        <position position="93"/>
    </location>
</feature>
<gene>
    <name evidence="8" type="ORF">CUNI_LOCUS13746</name>
</gene>
<keyword evidence="9" id="KW-1185">Reference proteome</keyword>
<dbReference type="Proteomes" id="UP000678393">
    <property type="component" value="Unassembled WGS sequence"/>
</dbReference>
<comment type="subcellular location">
    <subcellularLocation>
        <location evidence="1">Membrane</location>
        <topology evidence="1">Multi-pass membrane protein</topology>
    </subcellularLocation>
</comment>
<keyword evidence="5 6" id="KW-0472">Membrane</keyword>
<accession>A0A8S3ZJ91</accession>
<dbReference type="GO" id="GO:0005262">
    <property type="term" value="F:calcium channel activity"/>
    <property type="evidence" value="ECO:0007669"/>
    <property type="project" value="TreeGrafter"/>
</dbReference>
<dbReference type="EMBL" id="CAJHNH020002967">
    <property type="protein sequence ID" value="CAG5128188.1"/>
    <property type="molecule type" value="Genomic_DNA"/>
</dbReference>
<evidence type="ECO:0000256" key="5">
    <source>
        <dbReference type="ARBA" id="ARBA00023136"/>
    </source>
</evidence>
<dbReference type="InterPro" id="IPR005821">
    <property type="entry name" value="Ion_trans_dom"/>
</dbReference>
<sequence>AAFWMIFGGTKRVQNNQDEEVSVSGFEYPGQIFFSLFRLTLVDDYDYDNMLLIDGVMADILLSTWFMLSSILCLNLFIALLSDTFQRVYDNAQ</sequence>
<dbReference type="PANTHER" id="PTHR10582">
    <property type="entry name" value="TRANSIENT RECEPTOR POTENTIAL ION CHANNEL PROTEIN"/>
    <property type="match status" value="1"/>
</dbReference>
<evidence type="ECO:0000256" key="4">
    <source>
        <dbReference type="ARBA" id="ARBA00022989"/>
    </source>
</evidence>
<protein>
    <recommendedName>
        <fullName evidence="7">Ion transport domain-containing protein</fullName>
    </recommendedName>
</protein>
<feature type="non-terminal residue" evidence="8">
    <location>
        <position position="1"/>
    </location>
</feature>
<dbReference type="OrthoDB" id="194358at2759"/>
<keyword evidence="2 6" id="KW-0812">Transmembrane</keyword>
<feature type="domain" description="Ion transport" evidence="7">
    <location>
        <begin position="4"/>
        <end position="92"/>
    </location>
</feature>
<name>A0A8S3ZJ91_9EUPU</name>
<dbReference type="GO" id="GO:0005886">
    <property type="term" value="C:plasma membrane"/>
    <property type="evidence" value="ECO:0007669"/>
    <property type="project" value="TreeGrafter"/>
</dbReference>
<keyword evidence="3" id="KW-0677">Repeat</keyword>
<evidence type="ECO:0000259" key="7">
    <source>
        <dbReference type="Pfam" id="PF00520"/>
    </source>
</evidence>
<evidence type="ECO:0000313" key="8">
    <source>
        <dbReference type="EMBL" id="CAG5128188.1"/>
    </source>
</evidence>
<evidence type="ECO:0000313" key="9">
    <source>
        <dbReference type="Proteomes" id="UP000678393"/>
    </source>
</evidence>
<evidence type="ECO:0000256" key="2">
    <source>
        <dbReference type="ARBA" id="ARBA00022692"/>
    </source>
</evidence>
<evidence type="ECO:0000256" key="6">
    <source>
        <dbReference type="SAM" id="Phobius"/>
    </source>
</evidence>
<dbReference type="Pfam" id="PF00520">
    <property type="entry name" value="Ion_trans"/>
    <property type="match status" value="1"/>
</dbReference>
<evidence type="ECO:0000256" key="1">
    <source>
        <dbReference type="ARBA" id="ARBA00004141"/>
    </source>
</evidence>
<dbReference type="InterPro" id="IPR024862">
    <property type="entry name" value="TRPV"/>
</dbReference>
<dbReference type="Gene3D" id="1.10.287.70">
    <property type="match status" value="1"/>
</dbReference>
<dbReference type="AlphaFoldDB" id="A0A8S3ZJ91"/>
<reference evidence="8" key="1">
    <citation type="submission" date="2021-04" db="EMBL/GenBank/DDBJ databases">
        <authorList>
            <consortium name="Molecular Ecology Group"/>
        </authorList>
    </citation>
    <scope>NUCLEOTIDE SEQUENCE</scope>
</reference>
<dbReference type="GO" id="GO:0098703">
    <property type="term" value="P:calcium ion import across plasma membrane"/>
    <property type="evidence" value="ECO:0007669"/>
    <property type="project" value="TreeGrafter"/>
</dbReference>
<proteinExistence type="predicted"/>
<dbReference type="PANTHER" id="PTHR10582:SF33">
    <property type="entry name" value="TRANSIENT RECEPTOR POTENTIAL CHANNEL PYREXIA"/>
    <property type="match status" value="1"/>
</dbReference>
<evidence type="ECO:0000256" key="3">
    <source>
        <dbReference type="ARBA" id="ARBA00022737"/>
    </source>
</evidence>
<feature type="transmembrane region" description="Helical" evidence="6">
    <location>
        <begin position="60"/>
        <end position="81"/>
    </location>
</feature>